<dbReference type="Proteomes" id="UP000887575">
    <property type="component" value="Unassembled WGS sequence"/>
</dbReference>
<feature type="region of interest" description="Disordered" evidence="1">
    <location>
        <begin position="346"/>
        <end position="411"/>
    </location>
</feature>
<evidence type="ECO:0000313" key="3">
    <source>
        <dbReference type="WBParaSite" id="MBELARI_LOCUS10331"/>
    </source>
</evidence>
<accession>A0AAF3E8U0</accession>
<reference evidence="3" key="1">
    <citation type="submission" date="2024-02" db="UniProtKB">
        <authorList>
            <consortium name="WormBaseParasite"/>
        </authorList>
    </citation>
    <scope>IDENTIFICATION</scope>
</reference>
<sequence>MPPNPKNQKREGPKDETTEGQQNLSQTSRLSIDTTMHRPSTSANPFSPIGMRMVVLQDSPSEAFTPSLPLNIENVAEELRTFEKIYETYVSARESLTTQPTPVTSPPLLDISQARLLDRNPSTEHDFAIYPSPYINLGGSPDTQMLPNTSSAMDFQSPIHHQQQQPSHQQDLFGTSNSNSSIGFPVTRINHHLSPPLRPQLQSHPPCKHRFSPLRPQNPQPSTSNSSYQRESQKRYSQKEERKPGRPRTHHPDPNEINAAIKNDKSNRYQSLPPTERTKKAKERLANNYAVSRSRQKKFVTGQEVLDIISGLMKPNNSASYQKFVMWKHEKNGKNIIETLKDLLPKEPNTSKSKRGAKKSLADAEEVEVEVEDEDTEDEEECEEIYEEGGDSHEDNDPPPPPPSSSIIYSY</sequence>
<feature type="compositionally biased region" description="Basic and acidic residues" evidence="1">
    <location>
        <begin position="231"/>
        <end position="254"/>
    </location>
</feature>
<feature type="region of interest" description="Disordered" evidence="1">
    <location>
        <begin position="148"/>
        <end position="288"/>
    </location>
</feature>
<dbReference type="WBParaSite" id="MBELARI_LOCUS10331">
    <property type="protein sequence ID" value="MBELARI_LOCUS10331"/>
    <property type="gene ID" value="MBELARI_LOCUS10331"/>
</dbReference>
<feature type="compositionally biased region" description="Acidic residues" evidence="1">
    <location>
        <begin position="363"/>
        <end position="389"/>
    </location>
</feature>
<evidence type="ECO:0000313" key="2">
    <source>
        <dbReference type="Proteomes" id="UP000887575"/>
    </source>
</evidence>
<proteinExistence type="predicted"/>
<name>A0AAF3E8U0_9BILA</name>
<feature type="compositionally biased region" description="Polar residues" evidence="1">
    <location>
        <begin position="19"/>
        <end position="45"/>
    </location>
</feature>
<feature type="compositionally biased region" description="Polar residues" evidence="1">
    <location>
        <begin position="172"/>
        <end position="182"/>
    </location>
</feature>
<evidence type="ECO:0000256" key="1">
    <source>
        <dbReference type="SAM" id="MobiDB-lite"/>
    </source>
</evidence>
<protein>
    <submittedName>
        <fullName evidence="3">Uncharacterized protein</fullName>
    </submittedName>
</protein>
<organism evidence="2 3">
    <name type="scientific">Mesorhabditis belari</name>
    <dbReference type="NCBI Taxonomy" id="2138241"/>
    <lineage>
        <taxon>Eukaryota</taxon>
        <taxon>Metazoa</taxon>
        <taxon>Ecdysozoa</taxon>
        <taxon>Nematoda</taxon>
        <taxon>Chromadorea</taxon>
        <taxon>Rhabditida</taxon>
        <taxon>Rhabditina</taxon>
        <taxon>Rhabditomorpha</taxon>
        <taxon>Rhabditoidea</taxon>
        <taxon>Rhabditidae</taxon>
        <taxon>Mesorhabditinae</taxon>
        <taxon>Mesorhabditis</taxon>
    </lineage>
</organism>
<feature type="compositionally biased region" description="Basic and acidic residues" evidence="1">
    <location>
        <begin position="8"/>
        <end position="17"/>
    </location>
</feature>
<keyword evidence="2" id="KW-1185">Reference proteome</keyword>
<dbReference type="AlphaFoldDB" id="A0AAF3E8U0"/>
<feature type="region of interest" description="Disordered" evidence="1">
    <location>
        <begin position="1"/>
        <end position="47"/>
    </location>
</feature>
<feature type="compositionally biased region" description="Low complexity" evidence="1">
    <location>
        <begin position="156"/>
        <end position="170"/>
    </location>
</feature>